<protein>
    <submittedName>
        <fullName evidence="7">MBL-fold metallo-hydrolase superfamily</fullName>
    </submittedName>
</protein>
<gene>
    <name evidence="7" type="ORF">GEOBRER4_n2584</name>
</gene>
<dbReference type="PANTHER" id="PTHR46233">
    <property type="entry name" value="HYDROXYACYLGLUTATHIONE HYDROLASE GLOC"/>
    <property type="match status" value="1"/>
</dbReference>
<dbReference type="InterPro" id="IPR051453">
    <property type="entry name" value="MBL_Glyoxalase_II"/>
</dbReference>
<sequence>MLFETIVVGALGVNCFILGDKQSNEGVVVDPGADCDLILDAVTRFGIKIKYIVNTHGHFDHVGCNRSLKEKTGAELLIHQGDQKLLELAAKSAQKYGLSVEDSPAPTRFLEDGMKLEFGRRSIEVLHTPGHTQGGCCLLLAHEKLVITGDTLFADSVGRTDLPGGSHEQLMASIKAKLMPLPDDTTVWPGHGPSSTIGRERRSNPYINE</sequence>
<keyword evidence="4" id="KW-0862">Zinc</keyword>
<dbReference type="Gene3D" id="3.60.15.10">
    <property type="entry name" value="Ribonuclease Z/Hydroxyacylglutathione hydrolase-like"/>
    <property type="match status" value="1"/>
</dbReference>
<evidence type="ECO:0000256" key="2">
    <source>
        <dbReference type="ARBA" id="ARBA00022723"/>
    </source>
</evidence>
<evidence type="ECO:0000259" key="6">
    <source>
        <dbReference type="SMART" id="SM00849"/>
    </source>
</evidence>
<feature type="domain" description="Metallo-beta-lactamase" evidence="6">
    <location>
        <begin position="12"/>
        <end position="191"/>
    </location>
</feature>
<dbReference type="SUPFAM" id="SSF56281">
    <property type="entry name" value="Metallo-hydrolase/oxidoreductase"/>
    <property type="match status" value="1"/>
</dbReference>
<dbReference type="SMART" id="SM00849">
    <property type="entry name" value="Lactamase_B"/>
    <property type="match status" value="1"/>
</dbReference>
<evidence type="ECO:0000313" key="7">
    <source>
        <dbReference type="EMBL" id="BCG47737.1"/>
    </source>
</evidence>
<dbReference type="KEGG" id="gbn:GEOBRER4_24870"/>
<evidence type="ECO:0000256" key="1">
    <source>
        <dbReference type="ARBA" id="ARBA00001947"/>
    </source>
</evidence>
<keyword evidence="3 7" id="KW-0378">Hydrolase</keyword>
<dbReference type="Pfam" id="PF00753">
    <property type="entry name" value="Lactamase_B"/>
    <property type="match status" value="1"/>
</dbReference>
<dbReference type="GO" id="GO:0046872">
    <property type="term" value="F:metal ion binding"/>
    <property type="evidence" value="ECO:0007669"/>
    <property type="project" value="UniProtKB-KW"/>
</dbReference>
<dbReference type="InterPro" id="IPR001279">
    <property type="entry name" value="Metallo-B-lactamas"/>
</dbReference>
<dbReference type="InterPro" id="IPR036866">
    <property type="entry name" value="RibonucZ/Hydroxyglut_hydro"/>
</dbReference>
<evidence type="ECO:0000256" key="3">
    <source>
        <dbReference type="ARBA" id="ARBA00022801"/>
    </source>
</evidence>
<organism evidence="7 8">
    <name type="scientific">Citrifermentans bremense</name>
    <dbReference type="NCBI Taxonomy" id="60035"/>
    <lineage>
        <taxon>Bacteria</taxon>
        <taxon>Pseudomonadati</taxon>
        <taxon>Thermodesulfobacteriota</taxon>
        <taxon>Desulfuromonadia</taxon>
        <taxon>Geobacterales</taxon>
        <taxon>Geobacteraceae</taxon>
        <taxon>Citrifermentans</taxon>
    </lineage>
</organism>
<evidence type="ECO:0000256" key="5">
    <source>
        <dbReference type="SAM" id="MobiDB-lite"/>
    </source>
</evidence>
<dbReference type="AlphaFoldDB" id="A0A6S6M099"/>
<evidence type="ECO:0000313" key="8">
    <source>
        <dbReference type="Proteomes" id="UP000515472"/>
    </source>
</evidence>
<dbReference type="CDD" id="cd06262">
    <property type="entry name" value="metallo-hydrolase-like_MBL-fold"/>
    <property type="match status" value="1"/>
</dbReference>
<name>A0A6S6M099_9BACT</name>
<accession>A0A6S6M099</accession>
<dbReference type="GO" id="GO:0016787">
    <property type="term" value="F:hydrolase activity"/>
    <property type="evidence" value="ECO:0007669"/>
    <property type="project" value="UniProtKB-KW"/>
</dbReference>
<comment type="cofactor">
    <cofactor evidence="1">
        <name>Zn(2+)</name>
        <dbReference type="ChEBI" id="CHEBI:29105"/>
    </cofactor>
</comment>
<keyword evidence="8" id="KW-1185">Reference proteome</keyword>
<keyword evidence="2" id="KW-0479">Metal-binding</keyword>
<proteinExistence type="predicted"/>
<dbReference type="Proteomes" id="UP000515472">
    <property type="component" value="Chromosome"/>
</dbReference>
<evidence type="ECO:0000256" key="4">
    <source>
        <dbReference type="ARBA" id="ARBA00022833"/>
    </source>
</evidence>
<dbReference type="RefSeq" id="WP_185242591.1">
    <property type="nucleotide sequence ID" value="NZ_AP023213.1"/>
</dbReference>
<feature type="region of interest" description="Disordered" evidence="5">
    <location>
        <begin position="185"/>
        <end position="209"/>
    </location>
</feature>
<dbReference type="EMBL" id="AP023213">
    <property type="protein sequence ID" value="BCG47737.1"/>
    <property type="molecule type" value="Genomic_DNA"/>
</dbReference>
<dbReference type="PANTHER" id="PTHR46233:SF3">
    <property type="entry name" value="HYDROXYACYLGLUTATHIONE HYDROLASE GLOC"/>
    <property type="match status" value="1"/>
</dbReference>
<reference evidence="7 8" key="1">
    <citation type="submission" date="2020-06" db="EMBL/GenBank/DDBJ databases">
        <title>Interaction of electrochemicaly active bacteria, Geobacter bremensis R4 on different carbon anode.</title>
        <authorList>
            <person name="Meng L."/>
            <person name="Yoshida N."/>
        </authorList>
    </citation>
    <scope>NUCLEOTIDE SEQUENCE [LARGE SCALE GENOMIC DNA]</scope>
    <source>
        <strain evidence="7 8">R4</strain>
    </source>
</reference>